<dbReference type="GO" id="GO:0003700">
    <property type="term" value="F:DNA-binding transcription factor activity"/>
    <property type="evidence" value="ECO:0007669"/>
    <property type="project" value="TreeGrafter"/>
</dbReference>
<dbReference type="GO" id="GO:0005829">
    <property type="term" value="C:cytosol"/>
    <property type="evidence" value="ECO:0007669"/>
    <property type="project" value="TreeGrafter"/>
</dbReference>
<dbReference type="RefSeq" id="WP_108028125.1">
    <property type="nucleotide sequence ID" value="NZ_QAYC01000013.1"/>
</dbReference>
<dbReference type="InterPro" id="IPR010982">
    <property type="entry name" value="Lambda_DNA-bd_dom_sf"/>
</dbReference>
<dbReference type="PANTHER" id="PTHR46797">
    <property type="entry name" value="HTH-TYPE TRANSCRIPTIONAL REGULATOR"/>
    <property type="match status" value="1"/>
</dbReference>
<evidence type="ECO:0000259" key="2">
    <source>
        <dbReference type="PROSITE" id="PS50943"/>
    </source>
</evidence>
<dbReference type="PROSITE" id="PS50943">
    <property type="entry name" value="HTH_CROC1"/>
    <property type="match status" value="1"/>
</dbReference>
<gene>
    <name evidence="3" type="ORF">C8N38_11375</name>
</gene>
<evidence type="ECO:0000313" key="3">
    <source>
        <dbReference type="EMBL" id="PTW45674.1"/>
    </source>
</evidence>
<dbReference type="Gene3D" id="1.10.260.40">
    <property type="entry name" value="lambda repressor-like DNA-binding domains"/>
    <property type="match status" value="1"/>
</dbReference>
<dbReference type="EMBL" id="QAYC01000013">
    <property type="protein sequence ID" value="PTW45674.1"/>
    <property type="molecule type" value="Genomic_DNA"/>
</dbReference>
<evidence type="ECO:0000313" key="4">
    <source>
        <dbReference type="Proteomes" id="UP000244037"/>
    </source>
</evidence>
<keyword evidence="1" id="KW-0238">DNA-binding</keyword>
<dbReference type="SUPFAM" id="SSF47413">
    <property type="entry name" value="lambda repressor-like DNA-binding domains"/>
    <property type="match status" value="1"/>
</dbReference>
<dbReference type="AlphaFoldDB" id="A0A8E3APX8"/>
<dbReference type="Proteomes" id="UP000244037">
    <property type="component" value="Unassembled WGS sequence"/>
</dbReference>
<dbReference type="GO" id="GO:0003677">
    <property type="term" value="F:DNA binding"/>
    <property type="evidence" value="ECO:0007669"/>
    <property type="project" value="UniProtKB-KW"/>
</dbReference>
<dbReference type="Pfam" id="PF01381">
    <property type="entry name" value="HTH_3"/>
    <property type="match status" value="1"/>
</dbReference>
<proteinExistence type="predicted"/>
<keyword evidence="4" id="KW-1185">Reference proteome</keyword>
<sequence>MNITALIEKSGLSRKQVCERSGVSRSMLSLIESGKRQVSPERAQKLAAVLGVTVEELRPDLAALFCGSHPAPTPTGDAA</sequence>
<dbReference type="InterPro" id="IPR001387">
    <property type="entry name" value="Cro/C1-type_HTH"/>
</dbReference>
<feature type="domain" description="HTH cro/C1-type" evidence="2">
    <location>
        <begin position="3"/>
        <end position="57"/>
    </location>
</feature>
<dbReference type="InterPro" id="IPR050807">
    <property type="entry name" value="TransReg_Diox_bact_type"/>
</dbReference>
<evidence type="ECO:0000256" key="1">
    <source>
        <dbReference type="ARBA" id="ARBA00023125"/>
    </source>
</evidence>
<comment type="caution">
    <text evidence="3">The sequence shown here is derived from an EMBL/GenBank/DDBJ whole genome shotgun (WGS) entry which is preliminary data.</text>
</comment>
<protein>
    <submittedName>
        <fullName evidence="3">Helix-turn-helix protein</fullName>
    </submittedName>
</protein>
<name>A0A8E3APX8_9RHOB</name>
<reference evidence="3 4" key="1">
    <citation type="submission" date="2018-04" db="EMBL/GenBank/DDBJ databases">
        <title>Genomic Encyclopedia of Archaeal and Bacterial Type Strains, Phase II (KMG-II): from individual species to whole genera.</title>
        <authorList>
            <person name="Goeker M."/>
        </authorList>
    </citation>
    <scope>NUCLEOTIDE SEQUENCE [LARGE SCALE GENOMIC DNA]</scope>
    <source>
        <strain evidence="3 4">DSM 19783</strain>
    </source>
</reference>
<dbReference type="PANTHER" id="PTHR46797:SF1">
    <property type="entry name" value="METHYLPHOSPHONATE SYNTHASE"/>
    <property type="match status" value="1"/>
</dbReference>
<organism evidence="3 4">
    <name type="scientific">Rhodovulum kholense</name>
    <dbReference type="NCBI Taxonomy" id="453584"/>
    <lineage>
        <taxon>Bacteria</taxon>
        <taxon>Pseudomonadati</taxon>
        <taxon>Pseudomonadota</taxon>
        <taxon>Alphaproteobacteria</taxon>
        <taxon>Rhodobacterales</taxon>
        <taxon>Paracoccaceae</taxon>
        <taxon>Rhodovulum</taxon>
    </lineage>
</organism>
<dbReference type="OrthoDB" id="189170at2"/>
<dbReference type="SMART" id="SM00530">
    <property type="entry name" value="HTH_XRE"/>
    <property type="match status" value="1"/>
</dbReference>
<accession>A0A8E3APX8</accession>
<dbReference type="CDD" id="cd00093">
    <property type="entry name" value="HTH_XRE"/>
    <property type="match status" value="1"/>
</dbReference>